<comment type="caution">
    <text evidence="6">The sequence shown here is derived from an EMBL/GenBank/DDBJ whole genome shotgun (WGS) entry which is preliminary data.</text>
</comment>
<feature type="compositionally biased region" description="Acidic residues" evidence="3">
    <location>
        <begin position="322"/>
        <end position="336"/>
    </location>
</feature>
<feature type="domain" description="Plastid lipid-associated protein/fibrillin conserved" evidence="5">
    <location>
        <begin position="78"/>
        <end position="281"/>
    </location>
</feature>
<reference evidence="6" key="1">
    <citation type="submission" date="2020-06" db="EMBL/GenBank/DDBJ databases">
        <authorList>
            <consortium name="Plant Systems Biology data submission"/>
        </authorList>
    </citation>
    <scope>NUCLEOTIDE SEQUENCE</scope>
    <source>
        <strain evidence="6">D6</strain>
    </source>
</reference>
<comment type="subcellular location">
    <subcellularLocation>
        <location evidence="1">Plastid</location>
    </subcellularLocation>
</comment>
<sequence length="356" mass="39102">MKPAISLLALSALQLASPFQVLPYTTGRQSTRFFSTLDDTDAPSMDKQAITAGPRENVLSVANGLKEKFGVFIIDKAGQEELRDAVADLEAAAELPSFNDDVKETMLGDWTLVCTTTSNSALPSPIGSGVDTSKLPFFNISPIKDLRESLNKCLVVQQSILAEDSQEINRVDHILEYKPPNNLQEVLEKLPALPINPLDVTKGKGVLVHEADVSNTGPGFSIRLKLASIVLNVAGTSQYLDPAGKDVLGINSPLKEFQAGTFETTYLDDDLRISRTTMGSVDQLRVYVRSAEEVKDYLDEEYFDEFDKFGMEDDEEVVTVEVVEEDETTDDSEEKSEDEKGADSKEEEDDKDSDSS</sequence>
<gene>
    <name evidence="6" type="ORF">SEMRO_1741_G294670.1</name>
</gene>
<proteinExistence type="predicted"/>
<feature type="region of interest" description="Disordered" evidence="3">
    <location>
        <begin position="322"/>
        <end position="356"/>
    </location>
</feature>
<keyword evidence="4" id="KW-0732">Signal</keyword>
<name>A0A9N8ESD0_9STRA</name>
<dbReference type="EMBL" id="CAICTM010001739">
    <property type="protein sequence ID" value="CAB9525873.1"/>
    <property type="molecule type" value="Genomic_DNA"/>
</dbReference>
<keyword evidence="2" id="KW-0934">Plastid</keyword>
<dbReference type="Pfam" id="PF04755">
    <property type="entry name" value="PAP_fibrillin"/>
    <property type="match status" value="1"/>
</dbReference>
<keyword evidence="7" id="KW-1185">Reference proteome</keyword>
<dbReference type="Proteomes" id="UP001153069">
    <property type="component" value="Unassembled WGS sequence"/>
</dbReference>
<protein>
    <recommendedName>
        <fullName evidence="5">Plastid lipid-associated protein/fibrillin conserved domain-containing protein</fullName>
    </recommendedName>
</protein>
<organism evidence="6 7">
    <name type="scientific">Seminavis robusta</name>
    <dbReference type="NCBI Taxonomy" id="568900"/>
    <lineage>
        <taxon>Eukaryota</taxon>
        <taxon>Sar</taxon>
        <taxon>Stramenopiles</taxon>
        <taxon>Ochrophyta</taxon>
        <taxon>Bacillariophyta</taxon>
        <taxon>Bacillariophyceae</taxon>
        <taxon>Bacillariophycidae</taxon>
        <taxon>Naviculales</taxon>
        <taxon>Naviculaceae</taxon>
        <taxon>Seminavis</taxon>
    </lineage>
</organism>
<accession>A0A9N8ESD0</accession>
<evidence type="ECO:0000313" key="7">
    <source>
        <dbReference type="Proteomes" id="UP001153069"/>
    </source>
</evidence>
<evidence type="ECO:0000313" key="6">
    <source>
        <dbReference type="EMBL" id="CAB9525873.1"/>
    </source>
</evidence>
<dbReference type="InterPro" id="IPR006843">
    <property type="entry name" value="PAP/fibrillin_dom"/>
</dbReference>
<feature type="signal peptide" evidence="4">
    <location>
        <begin position="1"/>
        <end position="18"/>
    </location>
</feature>
<feature type="compositionally biased region" description="Acidic residues" evidence="3">
    <location>
        <begin position="345"/>
        <end position="356"/>
    </location>
</feature>
<dbReference type="OrthoDB" id="42996at2759"/>
<feature type="chain" id="PRO_5040429670" description="Plastid lipid-associated protein/fibrillin conserved domain-containing protein" evidence="4">
    <location>
        <begin position="19"/>
        <end position="356"/>
    </location>
</feature>
<dbReference type="GO" id="GO:0009536">
    <property type="term" value="C:plastid"/>
    <property type="evidence" value="ECO:0007669"/>
    <property type="project" value="UniProtKB-SubCell"/>
</dbReference>
<evidence type="ECO:0000259" key="5">
    <source>
        <dbReference type="Pfam" id="PF04755"/>
    </source>
</evidence>
<evidence type="ECO:0000256" key="1">
    <source>
        <dbReference type="ARBA" id="ARBA00004474"/>
    </source>
</evidence>
<evidence type="ECO:0000256" key="4">
    <source>
        <dbReference type="SAM" id="SignalP"/>
    </source>
</evidence>
<evidence type="ECO:0000256" key="2">
    <source>
        <dbReference type="ARBA" id="ARBA00022640"/>
    </source>
</evidence>
<dbReference type="AlphaFoldDB" id="A0A9N8ESD0"/>
<evidence type="ECO:0000256" key="3">
    <source>
        <dbReference type="SAM" id="MobiDB-lite"/>
    </source>
</evidence>